<organism evidence="10 11">
    <name type="scientific">Hydra vulgaris</name>
    <name type="common">Hydra</name>
    <name type="synonym">Hydra attenuata</name>
    <dbReference type="NCBI Taxonomy" id="6087"/>
    <lineage>
        <taxon>Eukaryota</taxon>
        <taxon>Metazoa</taxon>
        <taxon>Cnidaria</taxon>
        <taxon>Hydrozoa</taxon>
        <taxon>Hydroidolina</taxon>
        <taxon>Anthoathecata</taxon>
        <taxon>Aplanulata</taxon>
        <taxon>Hydridae</taxon>
        <taxon>Hydra</taxon>
    </lineage>
</organism>
<dbReference type="SMART" id="SM00235">
    <property type="entry name" value="ZnMc"/>
    <property type="match status" value="1"/>
</dbReference>
<proteinExistence type="predicted"/>
<dbReference type="PANTHER" id="PTHR10127:SF780">
    <property type="entry name" value="METALLOENDOPEPTIDASE"/>
    <property type="match status" value="1"/>
</dbReference>
<evidence type="ECO:0000256" key="8">
    <source>
        <dbReference type="SAM" id="Coils"/>
    </source>
</evidence>
<keyword evidence="1 6" id="KW-0645">Protease</keyword>
<evidence type="ECO:0000256" key="6">
    <source>
        <dbReference type="PROSITE-ProRule" id="PRU01211"/>
    </source>
</evidence>
<dbReference type="PROSITE" id="PS51864">
    <property type="entry name" value="ASTACIN"/>
    <property type="match status" value="1"/>
</dbReference>
<reference evidence="11" key="1">
    <citation type="submission" date="2025-08" db="UniProtKB">
        <authorList>
            <consortium name="RefSeq"/>
        </authorList>
    </citation>
    <scope>IDENTIFICATION</scope>
</reference>
<gene>
    <name evidence="11" type="primary">LOC100205094</name>
</gene>
<evidence type="ECO:0000313" key="11">
    <source>
        <dbReference type="RefSeq" id="XP_065673823.1"/>
    </source>
</evidence>
<keyword evidence="4 6" id="KW-0862">Zinc</keyword>
<comment type="cofactor">
    <cofactor evidence="6 7">
        <name>Zn(2+)</name>
        <dbReference type="ChEBI" id="CHEBI:29105"/>
    </cofactor>
    <text evidence="6 7">Binds 1 zinc ion per subunit.</text>
</comment>
<keyword evidence="8" id="KW-0175">Coiled coil</keyword>
<dbReference type="Proteomes" id="UP001652625">
    <property type="component" value="Chromosome 14"/>
</dbReference>
<evidence type="ECO:0000256" key="1">
    <source>
        <dbReference type="ARBA" id="ARBA00022670"/>
    </source>
</evidence>
<dbReference type="PRINTS" id="PR00480">
    <property type="entry name" value="ASTACIN"/>
</dbReference>
<keyword evidence="5 6" id="KW-0482">Metalloprotease</keyword>
<keyword evidence="3 6" id="KW-0378">Hydrolase</keyword>
<sequence length="297" mass="34071">MKNMDPIDITSAETIIEKQEEALAEQKAEVKNKVIEIVEGDIIKTELVEAIMSNDTSKRQLNIGEKWSLEIAYELPVKITGDGRMQRAINEAIRELSKESCLKFLKRLNNGNSKHNLDIDGVTPEPYLRFIQGNGCYSYVGKQSARFFKQYNNGQEISIGNGCEYKGTVMHEILHALGFWHEQSRLDRDQFVKINMENIEKGMEDNFLKYESGQAETFGFEYDLDSIMHYGTHYFSKNGKSTIDVLGKEKPIGQRDGLSKIDKAQLNALYCSKEDIKKDRLTRFRNKVKLDKNIYAS</sequence>
<feature type="coiled-coil region" evidence="8">
    <location>
        <begin position="9"/>
        <end position="36"/>
    </location>
</feature>
<feature type="binding site" evidence="6">
    <location>
        <position position="175"/>
    </location>
    <ligand>
        <name>Zn(2+)</name>
        <dbReference type="ChEBI" id="CHEBI:29105"/>
        <note>catalytic</note>
    </ligand>
</feature>
<evidence type="ECO:0000256" key="7">
    <source>
        <dbReference type="RuleBase" id="RU361183"/>
    </source>
</evidence>
<name>A0ABM4DH77_HYDVU</name>
<dbReference type="InterPro" id="IPR001506">
    <property type="entry name" value="Peptidase_M12A"/>
</dbReference>
<dbReference type="CDD" id="cd04280">
    <property type="entry name" value="ZnMc_astacin_like"/>
    <property type="match status" value="1"/>
</dbReference>
<feature type="active site" evidence="6">
    <location>
        <position position="172"/>
    </location>
</feature>
<dbReference type="RefSeq" id="XP_065673823.1">
    <property type="nucleotide sequence ID" value="XM_065817751.1"/>
</dbReference>
<keyword evidence="10" id="KW-1185">Reference proteome</keyword>
<evidence type="ECO:0000313" key="10">
    <source>
        <dbReference type="Proteomes" id="UP001652625"/>
    </source>
</evidence>
<dbReference type="Pfam" id="PF01400">
    <property type="entry name" value="Astacin"/>
    <property type="match status" value="1"/>
</dbReference>
<dbReference type="InterPro" id="IPR034035">
    <property type="entry name" value="Astacin-like_dom"/>
</dbReference>
<evidence type="ECO:0000256" key="2">
    <source>
        <dbReference type="ARBA" id="ARBA00022723"/>
    </source>
</evidence>
<dbReference type="SUPFAM" id="SSF55486">
    <property type="entry name" value="Metalloproteases ('zincins'), catalytic domain"/>
    <property type="match status" value="1"/>
</dbReference>
<dbReference type="GO" id="GO:0008237">
    <property type="term" value="F:metallopeptidase activity"/>
    <property type="evidence" value="ECO:0007669"/>
    <property type="project" value="UniProtKB-KW"/>
</dbReference>
<dbReference type="EC" id="3.4.24.-" evidence="7"/>
<feature type="domain" description="Peptidase M12A" evidence="9">
    <location>
        <begin position="58"/>
        <end position="272"/>
    </location>
</feature>
<comment type="caution">
    <text evidence="6">Lacks conserved residue(s) required for the propagation of feature annotation.</text>
</comment>
<dbReference type="InterPro" id="IPR024079">
    <property type="entry name" value="MetalloPept_cat_dom_sf"/>
</dbReference>
<protein>
    <recommendedName>
        <fullName evidence="7">Metalloendopeptidase</fullName>
        <ecNumber evidence="7">3.4.24.-</ecNumber>
    </recommendedName>
</protein>
<evidence type="ECO:0000256" key="4">
    <source>
        <dbReference type="ARBA" id="ARBA00022833"/>
    </source>
</evidence>
<feature type="binding site" evidence="6">
    <location>
        <position position="171"/>
    </location>
    <ligand>
        <name>Zn(2+)</name>
        <dbReference type="ChEBI" id="CHEBI:29105"/>
        <note>catalytic</note>
    </ligand>
</feature>
<evidence type="ECO:0000259" key="9">
    <source>
        <dbReference type="PROSITE" id="PS51864"/>
    </source>
</evidence>
<dbReference type="PANTHER" id="PTHR10127">
    <property type="entry name" value="DISCOIDIN, CUB, EGF, LAMININ , AND ZINC METALLOPROTEASE DOMAIN CONTAINING"/>
    <property type="match status" value="1"/>
</dbReference>
<evidence type="ECO:0000256" key="5">
    <source>
        <dbReference type="ARBA" id="ARBA00023049"/>
    </source>
</evidence>
<dbReference type="InterPro" id="IPR006026">
    <property type="entry name" value="Peptidase_Metallo"/>
</dbReference>
<feature type="binding site" evidence="6">
    <location>
        <position position="181"/>
    </location>
    <ligand>
        <name>Zn(2+)</name>
        <dbReference type="ChEBI" id="CHEBI:29105"/>
        <note>catalytic</note>
    </ligand>
</feature>
<dbReference type="GeneID" id="100205094"/>
<evidence type="ECO:0000256" key="3">
    <source>
        <dbReference type="ARBA" id="ARBA00022801"/>
    </source>
</evidence>
<accession>A0ABM4DH77</accession>
<dbReference type="Gene3D" id="3.40.390.10">
    <property type="entry name" value="Collagenase (Catalytic Domain)"/>
    <property type="match status" value="1"/>
</dbReference>
<keyword evidence="2 6" id="KW-0479">Metal-binding</keyword>